<dbReference type="AlphaFoldDB" id="A0A3R6ADG8"/>
<dbReference type="EMBL" id="QSJN01000007">
    <property type="protein sequence ID" value="RHD74034.1"/>
    <property type="molecule type" value="Genomic_DNA"/>
</dbReference>
<keyword evidence="1" id="KW-0812">Transmembrane</keyword>
<evidence type="ECO:0000313" key="2">
    <source>
        <dbReference type="EMBL" id="RHD74034.1"/>
    </source>
</evidence>
<protein>
    <submittedName>
        <fullName evidence="2">Uncharacterized protein</fullName>
    </submittedName>
</protein>
<dbReference type="InterPro" id="IPR046679">
    <property type="entry name" value="DUF6549"/>
</dbReference>
<evidence type="ECO:0000313" key="3">
    <source>
        <dbReference type="Proteomes" id="UP000284660"/>
    </source>
</evidence>
<gene>
    <name evidence="2" type="ORF">DW782_12970</name>
</gene>
<name>A0A3R6ADG8_PARDI</name>
<dbReference type="Pfam" id="PF20186">
    <property type="entry name" value="DUF6549"/>
    <property type="match status" value="1"/>
</dbReference>
<dbReference type="RefSeq" id="WP_008780383.1">
    <property type="nucleotide sequence ID" value="NZ_CAXSKO010000006.1"/>
</dbReference>
<keyword evidence="1" id="KW-0472">Membrane</keyword>
<feature type="transmembrane region" description="Helical" evidence="1">
    <location>
        <begin position="6"/>
        <end position="25"/>
    </location>
</feature>
<dbReference type="Proteomes" id="UP000284660">
    <property type="component" value="Unassembled WGS sequence"/>
</dbReference>
<reference evidence="2 3" key="1">
    <citation type="submission" date="2018-08" db="EMBL/GenBank/DDBJ databases">
        <title>A genome reference for cultivated species of the human gut microbiota.</title>
        <authorList>
            <person name="Zou Y."/>
            <person name="Xue W."/>
            <person name="Luo G."/>
        </authorList>
    </citation>
    <scope>NUCLEOTIDE SEQUENCE [LARGE SCALE GENOMIC DNA]</scope>
    <source>
        <strain evidence="2 3">AM30-4</strain>
    </source>
</reference>
<keyword evidence="1" id="KW-1133">Transmembrane helix</keyword>
<sequence>MKRFLIILGISLVLVGVIASLSYLLRQERKEVRRLSGNQRSLMEEVELYRTKDSLSAASVERLLLTKKEYEKYFSDQVKIIDNLNIKISRLQSVSETGMETMYPINIPVKDSVVIRDSMVMLKCLELHTPYLDVSGCIDMGRFSGKIISRDTLDQAVHRVPHRFWFIKWGTKAIRQDIVCRNPYSQITYSEYIELK</sequence>
<proteinExistence type="predicted"/>
<evidence type="ECO:0000256" key="1">
    <source>
        <dbReference type="SAM" id="Phobius"/>
    </source>
</evidence>
<comment type="caution">
    <text evidence="2">The sequence shown here is derived from an EMBL/GenBank/DDBJ whole genome shotgun (WGS) entry which is preliminary data.</text>
</comment>
<accession>A0A3R6ADG8</accession>
<organism evidence="2 3">
    <name type="scientific">Parabacteroides distasonis</name>
    <dbReference type="NCBI Taxonomy" id="823"/>
    <lineage>
        <taxon>Bacteria</taxon>
        <taxon>Pseudomonadati</taxon>
        <taxon>Bacteroidota</taxon>
        <taxon>Bacteroidia</taxon>
        <taxon>Bacteroidales</taxon>
        <taxon>Tannerellaceae</taxon>
        <taxon>Parabacteroides</taxon>
    </lineage>
</organism>